<feature type="transmembrane region" description="Helical" evidence="1">
    <location>
        <begin position="6"/>
        <end position="26"/>
    </location>
</feature>
<accession>A0A5M6CE93</accession>
<evidence type="ECO:0000313" key="2">
    <source>
        <dbReference type="EMBL" id="KAA5533484.1"/>
    </source>
</evidence>
<keyword evidence="1" id="KW-0812">Transmembrane</keyword>
<sequence length="217" mass="24560">MEIDITNAWFHFCIAFGGMLTGTFIMGRLGNRFYTMDPLKRKVSMLALEFPAKETEVANILKGVFLLDEEEKKASINSFRWQIILDFLLFMPCAYGSIFILCSTIAPTLKSTGENIFMILAYAQILCFALDAIENIYLWSNLKPNAKNASKFTFRLMQILEALKWGFALIGAIGGLSVICFYWLSGNYNSGSLIYILIFFLEIVVFLLLSKIKTKSA</sequence>
<feature type="transmembrane region" description="Helical" evidence="1">
    <location>
        <begin position="162"/>
        <end position="184"/>
    </location>
</feature>
<proteinExistence type="predicted"/>
<dbReference type="EMBL" id="VWSH01000003">
    <property type="protein sequence ID" value="KAA5533484.1"/>
    <property type="molecule type" value="Genomic_DNA"/>
</dbReference>
<protein>
    <submittedName>
        <fullName evidence="2">Uncharacterized protein</fullName>
    </submittedName>
</protein>
<dbReference type="Proteomes" id="UP000323632">
    <property type="component" value="Unassembled WGS sequence"/>
</dbReference>
<comment type="caution">
    <text evidence="2">The sequence shown here is derived from an EMBL/GenBank/DDBJ whole genome shotgun (WGS) entry which is preliminary data.</text>
</comment>
<dbReference type="AlphaFoldDB" id="A0A5M6CE93"/>
<name>A0A5M6CE93_9BACT</name>
<feature type="transmembrane region" description="Helical" evidence="1">
    <location>
        <begin position="83"/>
        <end position="107"/>
    </location>
</feature>
<keyword evidence="1" id="KW-1133">Transmembrane helix</keyword>
<keyword evidence="1" id="KW-0472">Membrane</keyword>
<feature type="transmembrane region" description="Helical" evidence="1">
    <location>
        <begin position="190"/>
        <end position="209"/>
    </location>
</feature>
<evidence type="ECO:0000256" key="1">
    <source>
        <dbReference type="SAM" id="Phobius"/>
    </source>
</evidence>
<keyword evidence="3" id="KW-1185">Reference proteome</keyword>
<reference evidence="2 3" key="1">
    <citation type="submission" date="2019-09" db="EMBL/GenBank/DDBJ databases">
        <title>Genome sequence and assembly of Taibaiella sp.</title>
        <authorList>
            <person name="Chhetri G."/>
        </authorList>
    </citation>
    <scope>NUCLEOTIDE SEQUENCE [LARGE SCALE GENOMIC DNA]</scope>
    <source>
        <strain evidence="2 3">KVB11</strain>
    </source>
</reference>
<gene>
    <name evidence="2" type="ORF">F0919_13160</name>
</gene>
<dbReference type="RefSeq" id="WP_150033231.1">
    <property type="nucleotide sequence ID" value="NZ_VWSH01000003.1"/>
</dbReference>
<feature type="transmembrane region" description="Helical" evidence="1">
    <location>
        <begin position="119"/>
        <end position="142"/>
    </location>
</feature>
<organism evidence="2 3">
    <name type="scientific">Taibaiella lutea</name>
    <dbReference type="NCBI Taxonomy" id="2608001"/>
    <lineage>
        <taxon>Bacteria</taxon>
        <taxon>Pseudomonadati</taxon>
        <taxon>Bacteroidota</taxon>
        <taxon>Chitinophagia</taxon>
        <taxon>Chitinophagales</taxon>
        <taxon>Chitinophagaceae</taxon>
        <taxon>Taibaiella</taxon>
    </lineage>
</organism>
<evidence type="ECO:0000313" key="3">
    <source>
        <dbReference type="Proteomes" id="UP000323632"/>
    </source>
</evidence>